<dbReference type="InterPro" id="IPR006086">
    <property type="entry name" value="XPG-I_dom"/>
</dbReference>
<dbReference type="GO" id="GO:0048256">
    <property type="term" value="F:flap endonuclease activity"/>
    <property type="evidence" value="ECO:0007669"/>
    <property type="project" value="UniProtKB-ARBA"/>
</dbReference>
<evidence type="ECO:0000313" key="17">
    <source>
        <dbReference type="Proteomes" id="UP000076532"/>
    </source>
</evidence>
<feature type="compositionally biased region" description="Low complexity" evidence="13">
    <location>
        <begin position="1122"/>
        <end position="1136"/>
    </location>
</feature>
<dbReference type="SMART" id="SM00485">
    <property type="entry name" value="XPGN"/>
    <property type="match status" value="1"/>
</dbReference>
<feature type="compositionally biased region" description="Acidic residues" evidence="13">
    <location>
        <begin position="751"/>
        <end position="761"/>
    </location>
</feature>
<dbReference type="Gene3D" id="3.40.50.1010">
    <property type="entry name" value="5'-nuclease"/>
    <property type="match status" value="2"/>
</dbReference>
<feature type="compositionally biased region" description="Polar residues" evidence="13">
    <location>
        <begin position="678"/>
        <end position="704"/>
    </location>
</feature>
<dbReference type="FunFam" id="1.10.150.20:FF:000030">
    <property type="entry name" value="Flap endonuclease GEN-like 1"/>
    <property type="match status" value="1"/>
</dbReference>
<evidence type="ECO:0000256" key="7">
    <source>
        <dbReference type="ARBA" id="ARBA00022763"/>
    </source>
</evidence>
<dbReference type="OrthoDB" id="31113at2759"/>
<keyword evidence="10" id="KW-0234">DNA repair</keyword>
<feature type="domain" description="XPG N-terminal" evidence="15">
    <location>
        <begin position="1"/>
        <end position="98"/>
    </location>
</feature>
<dbReference type="EMBL" id="KV417522">
    <property type="protein sequence ID" value="KZP25214.1"/>
    <property type="molecule type" value="Genomic_DNA"/>
</dbReference>
<evidence type="ECO:0000256" key="8">
    <source>
        <dbReference type="ARBA" id="ARBA00022801"/>
    </source>
</evidence>
<dbReference type="SMART" id="SM00484">
    <property type="entry name" value="XPGI"/>
    <property type="match status" value="1"/>
</dbReference>
<evidence type="ECO:0000256" key="12">
    <source>
        <dbReference type="ARBA" id="ARBA00038112"/>
    </source>
</evidence>
<evidence type="ECO:0000256" key="5">
    <source>
        <dbReference type="ARBA" id="ARBA00022723"/>
    </source>
</evidence>
<comment type="cofactor">
    <cofactor evidence="1">
        <name>Mg(2+)</name>
        <dbReference type="ChEBI" id="CHEBI:18420"/>
    </cofactor>
</comment>
<dbReference type="AlphaFoldDB" id="A0A166NNJ0"/>
<keyword evidence="17" id="KW-1185">Reference proteome</keyword>
<dbReference type="PRINTS" id="PR00853">
    <property type="entry name" value="XPGRADSUPER"/>
</dbReference>
<dbReference type="InterPro" id="IPR001044">
    <property type="entry name" value="XPG/Rad2_eukaryotes"/>
</dbReference>
<dbReference type="InterPro" id="IPR006085">
    <property type="entry name" value="XPG_DNA_repair_N"/>
</dbReference>
<feature type="compositionally biased region" description="Basic residues" evidence="13">
    <location>
        <begin position="1151"/>
        <end position="1161"/>
    </location>
</feature>
<feature type="compositionally biased region" description="Acidic residues" evidence="13">
    <location>
        <begin position="1198"/>
        <end position="1211"/>
    </location>
</feature>
<comment type="subcellular location">
    <subcellularLocation>
        <location evidence="2">Nucleus</location>
    </subcellularLocation>
</comment>
<keyword evidence="5" id="KW-0479">Metal-binding</keyword>
<dbReference type="PANTHER" id="PTHR16171">
    <property type="entry name" value="DNA REPAIR PROTEIN COMPLEMENTING XP-G CELLS-RELATED"/>
    <property type="match status" value="1"/>
</dbReference>
<evidence type="ECO:0000256" key="9">
    <source>
        <dbReference type="ARBA" id="ARBA00022842"/>
    </source>
</evidence>
<dbReference type="Pfam" id="PF00752">
    <property type="entry name" value="XPG_N"/>
    <property type="match status" value="1"/>
</dbReference>
<dbReference type="PROSITE" id="PS00842">
    <property type="entry name" value="XPG_2"/>
    <property type="match status" value="1"/>
</dbReference>
<dbReference type="InterPro" id="IPR019974">
    <property type="entry name" value="XPG_CS"/>
</dbReference>
<keyword evidence="8" id="KW-0378">Hydrolase</keyword>
<dbReference type="Proteomes" id="UP000076532">
    <property type="component" value="Unassembled WGS sequence"/>
</dbReference>
<evidence type="ECO:0000256" key="2">
    <source>
        <dbReference type="ARBA" id="ARBA00004123"/>
    </source>
</evidence>
<dbReference type="PROSITE" id="PS00841">
    <property type="entry name" value="XPG_1"/>
    <property type="match status" value="1"/>
</dbReference>
<dbReference type="GO" id="GO:0005634">
    <property type="term" value="C:nucleus"/>
    <property type="evidence" value="ECO:0007669"/>
    <property type="project" value="UniProtKB-SubCell"/>
</dbReference>
<dbReference type="Pfam" id="PF00867">
    <property type="entry name" value="XPG_I"/>
    <property type="match status" value="1"/>
</dbReference>
<name>A0A166NNJ0_9AGAM</name>
<dbReference type="PRINTS" id="PR00066">
    <property type="entry name" value="XRODRMPGMNTG"/>
</dbReference>
<evidence type="ECO:0000313" key="16">
    <source>
        <dbReference type="EMBL" id="KZP25214.1"/>
    </source>
</evidence>
<dbReference type="InterPro" id="IPR008918">
    <property type="entry name" value="HhH2"/>
</dbReference>
<feature type="region of interest" description="Disordered" evidence="13">
    <location>
        <begin position="493"/>
        <end position="522"/>
    </location>
</feature>
<evidence type="ECO:0000256" key="10">
    <source>
        <dbReference type="ARBA" id="ARBA00023204"/>
    </source>
</evidence>
<gene>
    <name evidence="16" type="ORF">FIBSPDRAFT_950578</name>
</gene>
<protein>
    <submittedName>
        <fullName evidence="16">PIN domain-like protein</fullName>
    </submittedName>
</protein>
<dbReference type="SMART" id="SM00279">
    <property type="entry name" value="HhH2"/>
    <property type="match status" value="1"/>
</dbReference>
<keyword evidence="9" id="KW-0460">Magnesium</keyword>
<evidence type="ECO:0000256" key="4">
    <source>
        <dbReference type="ARBA" id="ARBA00022722"/>
    </source>
</evidence>
<dbReference type="InterPro" id="IPR006084">
    <property type="entry name" value="XPG/Rad2"/>
</dbReference>
<dbReference type="CDD" id="cd09868">
    <property type="entry name" value="PIN_XPG_RAD2"/>
    <property type="match status" value="2"/>
</dbReference>
<evidence type="ECO:0000256" key="1">
    <source>
        <dbReference type="ARBA" id="ARBA00001946"/>
    </source>
</evidence>
<feature type="region of interest" description="Disordered" evidence="13">
    <location>
        <begin position="1114"/>
        <end position="1250"/>
    </location>
</feature>
<comment type="similarity">
    <text evidence="3">Belongs to the XPG/RAD2 endonuclease family. XPG subfamily.</text>
</comment>
<keyword evidence="4" id="KW-0540">Nuclease</keyword>
<dbReference type="GO" id="GO:0046872">
    <property type="term" value="F:metal ion binding"/>
    <property type="evidence" value="ECO:0007669"/>
    <property type="project" value="UniProtKB-KW"/>
</dbReference>
<evidence type="ECO:0000256" key="3">
    <source>
        <dbReference type="ARBA" id="ARBA00005283"/>
    </source>
</evidence>
<keyword evidence="6" id="KW-0255">Endonuclease</keyword>
<evidence type="ECO:0000259" key="14">
    <source>
        <dbReference type="SMART" id="SM00484"/>
    </source>
</evidence>
<dbReference type="GO" id="GO:0003697">
    <property type="term" value="F:single-stranded DNA binding"/>
    <property type="evidence" value="ECO:0007669"/>
    <property type="project" value="InterPro"/>
</dbReference>
<feature type="region of interest" description="Disordered" evidence="13">
    <location>
        <begin position="120"/>
        <end position="206"/>
    </location>
</feature>
<dbReference type="InterPro" id="IPR029060">
    <property type="entry name" value="PIN-like_dom_sf"/>
</dbReference>
<sequence length="1250" mass="136441">MGVKSLWSLLTPVGRPVLLETIENKSLAIDSSIWLYQFQATMRDKDGRALTNAHVLGFLRRICKLLFYGIRPVFVFDGGAPVLKRSTIIERKKKKKGASASHARIAEKLLAAQMRREALDHANPATPPRKEKERAPAVIDENTVYLEDLDPTHPRTPAKAKDVTDTSPSSSSKTPKARFHDHDPYRLPPVLPPSTSSSTGAPDPRLATDEELRDFINEMRPSDLDLESPAFLALPMEAQYELVRDLRFRSRQPSHAAVLASTGNPDPLAFSRAQIRGVGERNRLTQTLLAAGGGGGHGAIRIVGERNREYVLLRSEGKEGGWVLGLRDTGTRERPIEVDVDDEEKDEGNEEIDAMDIPSAEVTVMDPDLRAYRNERALSAVGGRAMQAKARGVPQYRLHDVESESGTLPVFGFDEEEGDEDPELAVAIQRSLEPRLNHEIEDDDMGMDGISIPGEFMNSEPPTRVPLFDFSGNDEDDPELALAIQHSLARPIQTPPRASTSTSALPTHTPRHRIEEDDDDDLYAGPPSRLETALAIAGTAPRRREAQASMFGTPGLLTSVPRGTAGGGIVGVVDQGAEELTEFTPVASSSDEDVDMYEMPGPDSGMTPESSGVLSASAILQMNEDDDDDDDMEEVVVDAYVEPGSAHRSMRQGIPTVGHISFSTPTAEDDGLERLTNAAASPTSSSLNSPRLTPSNGSAISVASTPPEAEEVEDMEEVTPLRTTERPIISTPQSAKLASRNVAPAQRVDVVDSEGEDDYGDGEPLGDWSRSPSPVAGVSTSAPAGERDETWDAAQEMDIVGEEGEFARFVSQVKGRNVDTVRAEIDQEIKSLHQQRKTALRDSEDITQQMISQIMLMLRLFGIPYITAPMEAEAQCAELVSLGLVEGIITDDSDVFLFGGQRVFKNMFNQSKTVECFFLSDLARELGLDRGTLVRLAYLLGSDYVEGLPGVGPVVAMELLREFPGEDGLHKFKDWWVKVQSGKDRPEDNKSKFRKRFKKKFKDLYLHNDWPNPAVRDAYYHPTVDESEEAFKWGMPDLDALRGFLHEELGWGQSKVDDLLLPIIQKVAKRGQASALNKQSNLDNFFDASMGSGAFAPRKRQAYSSKRLQEVVSEFRKGKRNPSVGASSAPASSSSSPERDAGIDAEEGPTKKRRKTKGKGKARADATALTGNKAAGRGRGRGRGGSAASSGRKKAEVTEIEGGDGDEDDYVGDSGDTATMAFAPELRPRPKPRPAYKRKVNEEATSDAVE</sequence>
<dbReference type="SUPFAM" id="SSF88723">
    <property type="entry name" value="PIN domain-like"/>
    <property type="match status" value="1"/>
</dbReference>
<dbReference type="Gene3D" id="1.10.150.20">
    <property type="entry name" value="5' to 3' exonuclease, C-terminal subdomain"/>
    <property type="match status" value="1"/>
</dbReference>
<keyword evidence="7" id="KW-0227">DNA damage</keyword>
<feature type="compositionally biased region" description="Polar residues" evidence="13">
    <location>
        <begin position="496"/>
        <end position="506"/>
    </location>
</feature>
<feature type="region of interest" description="Disordered" evidence="13">
    <location>
        <begin position="584"/>
        <end position="612"/>
    </location>
</feature>
<evidence type="ECO:0000259" key="15">
    <source>
        <dbReference type="SMART" id="SM00485"/>
    </source>
</evidence>
<dbReference type="PANTHER" id="PTHR16171:SF7">
    <property type="entry name" value="DNA REPAIR PROTEIN RAD2"/>
    <property type="match status" value="1"/>
</dbReference>
<evidence type="ECO:0000256" key="6">
    <source>
        <dbReference type="ARBA" id="ARBA00022759"/>
    </source>
</evidence>
<feature type="compositionally biased region" description="Basic residues" evidence="13">
    <location>
        <begin position="1229"/>
        <end position="1238"/>
    </location>
</feature>
<feature type="compositionally biased region" description="Acidic residues" evidence="13">
    <location>
        <begin position="708"/>
        <end position="717"/>
    </location>
</feature>
<dbReference type="CDD" id="cd09904">
    <property type="entry name" value="H3TH_XPG"/>
    <property type="match status" value="1"/>
</dbReference>
<feature type="domain" description="XPG-I" evidence="14">
    <location>
        <begin position="859"/>
        <end position="928"/>
    </location>
</feature>
<accession>A0A166NNJ0</accession>
<evidence type="ECO:0000256" key="13">
    <source>
        <dbReference type="SAM" id="MobiDB-lite"/>
    </source>
</evidence>
<proteinExistence type="inferred from homology"/>
<dbReference type="STRING" id="436010.A0A166NNJ0"/>
<dbReference type="SUPFAM" id="SSF47807">
    <property type="entry name" value="5' to 3' exonuclease, C-terminal subdomain"/>
    <property type="match status" value="1"/>
</dbReference>
<dbReference type="InterPro" id="IPR036279">
    <property type="entry name" value="5-3_exonuclease_C_sf"/>
</dbReference>
<reference evidence="16 17" key="1">
    <citation type="journal article" date="2016" name="Mol. Biol. Evol.">
        <title>Comparative Genomics of Early-Diverging Mushroom-Forming Fungi Provides Insights into the Origins of Lignocellulose Decay Capabilities.</title>
        <authorList>
            <person name="Nagy L.G."/>
            <person name="Riley R."/>
            <person name="Tritt A."/>
            <person name="Adam C."/>
            <person name="Daum C."/>
            <person name="Floudas D."/>
            <person name="Sun H."/>
            <person name="Yadav J.S."/>
            <person name="Pangilinan J."/>
            <person name="Larsson K.H."/>
            <person name="Matsuura K."/>
            <person name="Barry K."/>
            <person name="Labutti K."/>
            <person name="Kuo R."/>
            <person name="Ohm R.A."/>
            <person name="Bhattacharya S.S."/>
            <person name="Shirouzu T."/>
            <person name="Yoshinaga Y."/>
            <person name="Martin F.M."/>
            <person name="Grigoriev I.V."/>
            <person name="Hibbett D.S."/>
        </authorList>
    </citation>
    <scope>NUCLEOTIDE SEQUENCE [LARGE SCALE GENOMIC DNA]</scope>
    <source>
        <strain evidence="16 17">CBS 109695</strain>
    </source>
</reference>
<comment type="similarity">
    <text evidence="12">Belongs to the XPG/RAD2 endonuclease family. GEN subfamily.</text>
</comment>
<organism evidence="16 17">
    <name type="scientific">Athelia psychrophila</name>
    <dbReference type="NCBI Taxonomy" id="1759441"/>
    <lineage>
        <taxon>Eukaryota</taxon>
        <taxon>Fungi</taxon>
        <taxon>Dikarya</taxon>
        <taxon>Basidiomycota</taxon>
        <taxon>Agaricomycotina</taxon>
        <taxon>Agaricomycetes</taxon>
        <taxon>Agaricomycetidae</taxon>
        <taxon>Atheliales</taxon>
        <taxon>Atheliaceae</taxon>
        <taxon>Athelia</taxon>
    </lineage>
</organism>
<dbReference type="GO" id="GO:0006289">
    <property type="term" value="P:nucleotide-excision repair"/>
    <property type="evidence" value="ECO:0007669"/>
    <property type="project" value="InterPro"/>
</dbReference>
<feature type="region of interest" description="Disordered" evidence="13">
    <location>
        <begin position="661"/>
        <end position="787"/>
    </location>
</feature>
<evidence type="ECO:0000256" key="11">
    <source>
        <dbReference type="ARBA" id="ARBA00023242"/>
    </source>
</evidence>
<keyword evidence="11" id="KW-0539">Nucleus</keyword>